<evidence type="ECO:0000313" key="3">
    <source>
        <dbReference type="EMBL" id="KAH7038263.1"/>
    </source>
</evidence>
<dbReference type="EMBL" id="JAGTJQ010000002">
    <property type="protein sequence ID" value="KAH7038263.1"/>
    <property type="molecule type" value="Genomic_DNA"/>
</dbReference>
<evidence type="ECO:0000259" key="2">
    <source>
        <dbReference type="SMART" id="SM00382"/>
    </source>
</evidence>
<feature type="region of interest" description="Disordered" evidence="1">
    <location>
        <begin position="329"/>
        <end position="355"/>
    </location>
</feature>
<dbReference type="OrthoDB" id="265717at2759"/>
<dbReference type="PANTHER" id="PTHR24148:SF73">
    <property type="entry name" value="HET DOMAIN PROTEIN (AFU_ORTHOLOGUE AFUA_8G01020)"/>
    <property type="match status" value="1"/>
</dbReference>
<keyword evidence="4" id="KW-1185">Reference proteome</keyword>
<gene>
    <name evidence="3" type="ORF">B0I36DRAFT_403875</name>
</gene>
<feature type="region of interest" description="Disordered" evidence="1">
    <location>
        <begin position="843"/>
        <end position="905"/>
    </location>
</feature>
<feature type="compositionally biased region" description="Acidic residues" evidence="1">
    <location>
        <begin position="343"/>
        <end position="355"/>
    </location>
</feature>
<dbReference type="GO" id="GO:0016887">
    <property type="term" value="F:ATP hydrolysis activity"/>
    <property type="evidence" value="ECO:0007669"/>
    <property type="project" value="InterPro"/>
</dbReference>
<dbReference type="PANTHER" id="PTHR24148">
    <property type="entry name" value="ANKYRIN REPEAT DOMAIN-CONTAINING PROTEIN 39 HOMOLOG-RELATED"/>
    <property type="match status" value="1"/>
</dbReference>
<sequence length="1665" mass="187386">MTRIYTKKTMGRGKWTTKHGSTARNAYKAASNGGGQSPVETAPPRMPEWFLENCVKTIEELRNKDSPGLIPLEIIDTTETKAQPSSEQGDIPHHESYQIDRLLWAPIRGLLAPLPDQALSEISSNMPNGGVVACHSCAFLHDAAHIRFPGRRVAGGNPFLLTIAQRLAPEAGAHLIVLTLEDVDDLCEHLAREGFPAGSKLTRPPLKAYFTRTSETEEDTWYPKEDYSKPWKSPFPFSALLHCADVIEEGDVGNPRTGQPVVVWLPDVKKFWDYERGIVLQALKQAVAQESGRVLVLSTVDQMGRPSSFTGEPLPPPLQRLPQNCAYPYARQDVRESRPDTSSSDDSDYEKDEFGESISKTSKVWSQQRNKSRNAAAAKWEDMVLSASGTNPRRHAIHIAPVSSSRQRRSFEINAAHRPWTMEDNIRRIQAVVRRSSPIHAQSPLFRPYAAWERMTDSLPQDHPICADFLGEPMLMDLASSIMPWTSEDRIRLAILEFQKYESVLRSWSPSTLPEDQTGLDSKLTPQIRKKLERLFREPQRYTWAIRLLSLLQAQRHKEVRMTDLALPDEVRQSIAQLAGRPDQAEDQAPYGTLAQETTSGALLYGPPGNGKTSLARALASQTNGVFLSFSAADIKARWFTRFGYQFKELTHSLFWLARELKAAVLFIDEADQLYGPQSDSSYSPDSSLSPQLLQEMSKRQKHNQKLLVLLATNQPHKMDPVLLGRFPTRIYMGLPSPAQRLQILQLHLSEESLDHCVDLSRLADKTMNYSASDIKDLCKHAAVLCDSFDGDLGGRRLLQQRHFDRVLLRTPTTVSLEALSSIRAFAKQHDPEAWRSMMSRTQVATNPGAASTTADAAASHQNRTHDPTLSRAAREQRQKARREIGTSNPQPSAPPHEPNPEGADLAQTHLAEGGAVLPERRRSYQYTPLAQDGKHIRVLHICAEDCEVEGHNTREGANALHDDTIVCMLSTVDLDDTTEAWTRYTSVFDFPPQTRIVKWQSACRDAEEYQQDLDSPQPDKTQDIDDGAGVASSSRGKMLHRYRWGDFMALSYVWGDAARMREIIVDGCRFDVTSNLYEALSVLRGTDEIRKQGLHIWIDAICINQQDKLERAREVMRMDLIYANCFKVWAQLDSGSAVADSDVNIVKARLERLDFAELPDLRWGDADTIAVEDALWSVVTAMATNRYWERLWVVQEIALAPDITFRLGAGCFTRKDILDIDIIYRAASDSQRTSRDTESKKAWDLYRKMTIMVFRLVTLRPKKSNLDVSGRPMIDMIEILHLAQTSSATDPRDKVFGMLGLVPVEVKNAVKPDYRSGVSMQEVAVQFSKACILADGELNNFARMQRNAVRPRGLPTWAMDLEGSPHMGKLIRDTQYRVHDANQGLAWSDLKFTDNDRVMVCQGVMVDDLAALGACEWFYEPLDGWLYRPLWQDTEDGGNDNERSKAEQDPDTMKWRQTLARVLLRDSTFTFDDGKYSVLDIPWLESYKVEKDYTDARATRHLEGPPADIGRQHFAPQERKWARFYNKSGLNGLFYSALNGSADLLIGGQPLKSYFALLDSNDECPDIAAFLDLTNKLDDGLCGEGYTRLLKTKRGLLGTVPEITLPGDKIVVLSQCDMPMVLRPKDGSKYYEIVGSCFVEGLMRGETAELLAQGTVKLETFMIR</sequence>
<dbReference type="GeneID" id="70191307"/>
<dbReference type="Gene3D" id="1.10.8.60">
    <property type="match status" value="1"/>
</dbReference>
<dbReference type="SUPFAM" id="SSF52540">
    <property type="entry name" value="P-loop containing nucleoside triphosphate hydrolases"/>
    <property type="match status" value="1"/>
</dbReference>
<organism evidence="3 4">
    <name type="scientific">Microdochium trichocladiopsis</name>
    <dbReference type="NCBI Taxonomy" id="1682393"/>
    <lineage>
        <taxon>Eukaryota</taxon>
        <taxon>Fungi</taxon>
        <taxon>Dikarya</taxon>
        <taxon>Ascomycota</taxon>
        <taxon>Pezizomycotina</taxon>
        <taxon>Sordariomycetes</taxon>
        <taxon>Xylariomycetidae</taxon>
        <taxon>Xylariales</taxon>
        <taxon>Microdochiaceae</taxon>
        <taxon>Microdochium</taxon>
    </lineage>
</organism>
<evidence type="ECO:0000313" key="4">
    <source>
        <dbReference type="Proteomes" id="UP000756346"/>
    </source>
</evidence>
<feature type="region of interest" description="Disordered" evidence="1">
    <location>
        <begin position="1009"/>
        <end position="1033"/>
    </location>
</feature>
<dbReference type="Gene3D" id="3.40.50.300">
    <property type="entry name" value="P-loop containing nucleotide triphosphate hydrolases"/>
    <property type="match status" value="1"/>
</dbReference>
<feature type="compositionally biased region" description="Low complexity" evidence="1">
    <location>
        <begin position="850"/>
        <end position="860"/>
    </location>
</feature>
<comment type="caution">
    <text evidence="3">The sequence shown here is derived from an EMBL/GenBank/DDBJ whole genome shotgun (WGS) entry which is preliminary data.</text>
</comment>
<name>A0A9P9BYQ0_9PEZI</name>
<dbReference type="SMART" id="SM00382">
    <property type="entry name" value="AAA"/>
    <property type="match status" value="1"/>
</dbReference>
<feature type="domain" description="AAA+ ATPase" evidence="2">
    <location>
        <begin position="598"/>
        <end position="737"/>
    </location>
</feature>
<dbReference type="InterPro" id="IPR052895">
    <property type="entry name" value="HetReg/Transcr_Mod"/>
</dbReference>
<dbReference type="InterPro" id="IPR003593">
    <property type="entry name" value="AAA+_ATPase"/>
</dbReference>
<dbReference type="InterPro" id="IPR010730">
    <property type="entry name" value="HET"/>
</dbReference>
<feature type="compositionally biased region" description="Basic and acidic residues" evidence="1">
    <location>
        <begin position="864"/>
        <end position="885"/>
    </location>
</feature>
<dbReference type="Pfam" id="PF26639">
    <property type="entry name" value="Het-6_barrel"/>
    <property type="match status" value="1"/>
</dbReference>
<dbReference type="RefSeq" id="XP_046017384.1">
    <property type="nucleotide sequence ID" value="XM_046161761.1"/>
</dbReference>
<protein>
    <recommendedName>
        <fullName evidence="2">AAA+ ATPase domain-containing protein</fullName>
    </recommendedName>
</protein>
<evidence type="ECO:0000256" key="1">
    <source>
        <dbReference type="SAM" id="MobiDB-lite"/>
    </source>
</evidence>
<dbReference type="InterPro" id="IPR027417">
    <property type="entry name" value="P-loop_NTPase"/>
</dbReference>
<proteinExistence type="predicted"/>
<accession>A0A9P9BYQ0</accession>
<dbReference type="GO" id="GO:0005524">
    <property type="term" value="F:ATP binding"/>
    <property type="evidence" value="ECO:0007669"/>
    <property type="project" value="InterPro"/>
</dbReference>
<dbReference type="Pfam" id="PF06985">
    <property type="entry name" value="HET"/>
    <property type="match status" value="1"/>
</dbReference>
<dbReference type="Proteomes" id="UP000756346">
    <property type="component" value="Unassembled WGS sequence"/>
</dbReference>
<dbReference type="Pfam" id="PF00004">
    <property type="entry name" value="AAA"/>
    <property type="match status" value="1"/>
</dbReference>
<reference evidence="3" key="1">
    <citation type="journal article" date="2021" name="Nat. Commun.">
        <title>Genetic determinants of endophytism in the Arabidopsis root mycobiome.</title>
        <authorList>
            <person name="Mesny F."/>
            <person name="Miyauchi S."/>
            <person name="Thiergart T."/>
            <person name="Pickel B."/>
            <person name="Atanasova L."/>
            <person name="Karlsson M."/>
            <person name="Huettel B."/>
            <person name="Barry K.W."/>
            <person name="Haridas S."/>
            <person name="Chen C."/>
            <person name="Bauer D."/>
            <person name="Andreopoulos W."/>
            <person name="Pangilinan J."/>
            <person name="LaButti K."/>
            <person name="Riley R."/>
            <person name="Lipzen A."/>
            <person name="Clum A."/>
            <person name="Drula E."/>
            <person name="Henrissat B."/>
            <person name="Kohler A."/>
            <person name="Grigoriev I.V."/>
            <person name="Martin F.M."/>
            <person name="Hacquard S."/>
        </authorList>
    </citation>
    <scope>NUCLEOTIDE SEQUENCE</scope>
    <source>
        <strain evidence="3">MPI-CAGE-CH-0230</strain>
    </source>
</reference>
<dbReference type="InterPro" id="IPR003959">
    <property type="entry name" value="ATPase_AAA_core"/>
</dbReference>
<feature type="region of interest" description="Disordered" evidence="1">
    <location>
        <begin position="1"/>
        <end position="44"/>
    </location>
</feature>
<feature type="compositionally biased region" description="Basic residues" evidence="1">
    <location>
        <begin position="1"/>
        <end position="17"/>
    </location>
</feature>